<dbReference type="PRINTS" id="PR00420">
    <property type="entry name" value="RNGMNOXGNASE"/>
</dbReference>
<dbReference type="Gene3D" id="3.30.9.10">
    <property type="entry name" value="D-Amino Acid Oxidase, subunit A, domain 2"/>
    <property type="match status" value="1"/>
</dbReference>
<proteinExistence type="predicted"/>
<dbReference type="SUPFAM" id="SSF51905">
    <property type="entry name" value="FAD/NAD(P)-binding domain"/>
    <property type="match status" value="1"/>
</dbReference>
<dbReference type="PANTHER" id="PTHR43004">
    <property type="entry name" value="TRK SYSTEM POTASSIUM UPTAKE PROTEIN"/>
    <property type="match status" value="1"/>
</dbReference>
<dbReference type="RefSeq" id="WP_037959753.1">
    <property type="nucleotide sequence ID" value="NZ_JAAIKT010000023.1"/>
</dbReference>
<dbReference type="Gene3D" id="3.50.50.60">
    <property type="entry name" value="FAD/NAD(P)-binding domain"/>
    <property type="match status" value="1"/>
</dbReference>
<gene>
    <name evidence="5" type="ORF">G4H13_20280</name>
</gene>
<evidence type="ECO:0000256" key="3">
    <source>
        <dbReference type="ARBA" id="ARBA00022827"/>
    </source>
</evidence>
<dbReference type="EMBL" id="JAAIKT010000023">
    <property type="protein sequence ID" value="NEW72673.1"/>
    <property type="molecule type" value="Genomic_DNA"/>
</dbReference>
<dbReference type="InterPro" id="IPR050641">
    <property type="entry name" value="RIFMO-like"/>
</dbReference>
<protein>
    <submittedName>
        <fullName evidence="5">NAD(P)-binding protein</fullName>
    </submittedName>
</protein>
<dbReference type="InterPro" id="IPR036188">
    <property type="entry name" value="FAD/NAD-bd_sf"/>
</dbReference>
<dbReference type="InterPro" id="IPR002938">
    <property type="entry name" value="FAD-bd"/>
</dbReference>
<evidence type="ECO:0000256" key="1">
    <source>
        <dbReference type="ARBA" id="ARBA00001974"/>
    </source>
</evidence>
<evidence type="ECO:0000256" key="2">
    <source>
        <dbReference type="ARBA" id="ARBA00022630"/>
    </source>
</evidence>
<organism evidence="5 6">
    <name type="scientific">Streptomyces rhizosphaericus</name>
    <dbReference type="NCBI Taxonomy" id="114699"/>
    <lineage>
        <taxon>Bacteria</taxon>
        <taxon>Bacillati</taxon>
        <taxon>Actinomycetota</taxon>
        <taxon>Actinomycetes</taxon>
        <taxon>Kitasatosporales</taxon>
        <taxon>Streptomycetaceae</taxon>
        <taxon>Streptomyces</taxon>
        <taxon>Streptomyces violaceusniger group</taxon>
    </lineage>
</organism>
<name>A0A6G4AH55_9ACTN</name>
<comment type="cofactor">
    <cofactor evidence="1">
        <name>FAD</name>
        <dbReference type="ChEBI" id="CHEBI:57692"/>
    </cofactor>
</comment>
<dbReference type="PANTHER" id="PTHR43004:SF19">
    <property type="entry name" value="BINDING MONOOXYGENASE, PUTATIVE (JCVI)-RELATED"/>
    <property type="match status" value="1"/>
</dbReference>
<dbReference type="Pfam" id="PF01494">
    <property type="entry name" value="FAD_binding_3"/>
    <property type="match status" value="1"/>
</dbReference>
<dbReference type="Gene3D" id="3.40.30.120">
    <property type="match status" value="1"/>
</dbReference>
<evidence type="ECO:0000313" key="5">
    <source>
        <dbReference type="EMBL" id="NEW72673.1"/>
    </source>
</evidence>
<reference evidence="5" key="1">
    <citation type="submission" date="2020-02" db="EMBL/GenBank/DDBJ databases">
        <title>A new Streptomyces sp. for controlling soil-borne diseases.</title>
        <authorList>
            <person name="Li X."/>
            <person name="Tian Y."/>
            <person name="Gao K."/>
        </authorList>
    </citation>
    <scope>NUCLEOTIDE SEQUENCE [LARGE SCALE GENOMIC DNA]</scope>
    <source>
        <strain evidence="5">0250</strain>
    </source>
</reference>
<dbReference type="NCBIfam" id="NF004780">
    <property type="entry name" value="PRK06126.1"/>
    <property type="match status" value="1"/>
</dbReference>
<comment type="caution">
    <text evidence="5">The sequence shown here is derived from an EMBL/GenBank/DDBJ whole genome shotgun (WGS) entry which is preliminary data.</text>
</comment>
<keyword evidence="2" id="KW-0285">Flavoprotein</keyword>
<keyword evidence="3" id="KW-0274">FAD</keyword>
<sequence length="550" mass="60077">MPTPSGHRSVIVVGAGPVGLTLAAELGTRGVDTLVLEKQETTTDNPRCNTTNARSMEYFRRLGVADRIRRAGLPLDHATDVVYCTTLTGWELTRFRFSSAQEILDRTAPELDEWPTPEPQHRISQIFLEPILEQHGHGYDSVGIARGHEVVGVQQRGEIVEMRVIAEGTEKVLTADYVVGCDGGASTTRRAMGARLQGDSQAAENRLSVYFRSAELARELAAAERPGWMYWWYGPRLKGSFVQLDGEALFLCHARVPEGMAPEDLAEDEVLRAALGREMELEKIQVVRWTPRRLVADRFVDGRIVLAGDAAHLWLPLGGFGMNTGIADAVGLGWRLAALHAGWGGPELLEAYEVERRSVGEATSRAALKIDRDMASIARDPALHFDDAEGARLRTEAGRLIEKVDRQQWHSQGVQFGSRYVNSPGIAADGKAAEATITRIDEYRPSLAPGARFPHVWLPDGRSVFDLLGRDFTLVCAGGSPDAFVRTASGLGIPLSVVHLDDEYTQPLVLVRPDLFIGWSGAVPPADVDSLLRRLTGLGTVTADLPIMAS</sequence>
<dbReference type="Proteomes" id="UP000476310">
    <property type="component" value="Unassembled WGS sequence"/>
</dbReference>
<dbReference type="AlphaFoldDB" id="A0A6G4AH55"/>
<accession>A0A6G4AH55</accession>
<dbReference type="GO" id="GO:0071949">
    <property type="term" value="F:FAD binding"/>
    <property type="evidence" value="ECO:0007669"/>
    <property type="project" value="InterPro"/>
</dbReference>
<evidence type="ECO:0000259" key="4">
    <source>
        <dbReference type="Pfam" id="PF01494"/>
    </source>
</evidence>
<feature type="domain" description="FAD-binding" evidence="4">
    <location>
        <begin position="9"/>
        <end position="365"/>
    </location>
</feature>
<keyword evidence="6" id="KW-1185">Reference proteome</keyword>
<dbReference type="GO" id="GO:0016709">
    <property type="term" value="F:oxidoreductase activity, acting on paired donors, with incorporation or reduction of molecular oxygen, NAD(P)H as one donor, and incorporation of one atom of oxygen"/>
    <property type="evidence" value="ECO:0007669"/>
    <property type="project" value="UniProtKB-ARBA"/>
</dbReference>
<evidence type="ECO:0000313" key="6">
    <source>
        <dbReference type="Proteomes" id="UP000476310"/>
    </source>
</evidence>
<dbReference type="Pfam" id="PF21274">
    <property type="entry name" value="Rng_hyd_C"/>
    <property type="match status" value="1"/>
</dbReference>